<accession>A0ABN7NRZ6</accession>
<dbReference type="SUPFAM" id="SSF52266">
    <property type="entry name" value="SGNH hydrolase"/>
    <property type="match status" value="1"/>
</dbReference>
<name>A0ABN7NRZ6_TIMPD</name>
<dbReference type="Gene3D" id="3.40.50.1110">
    <property type="entry name" value="SGNH hydrolase"/>
    <property type="match status" value="1"/>
</dbReference>
<organism evidence="1 2">
    <name type="scientific">Timema podura</name>
    <name type="common">Walking stick</name>
    <dbReference type="NCBI Taxonomy" id="61482"/>
    <lineage>
        <taxon>Eukaryota</taxon>
        <taxon>Metazoa</taxon>
        <taxon>Ecdysozoa</taxon>
        <taxon>Arthropoda</taxon>
        <taxon>Hexapoda</taxon>
        <taxon>Insecta</taxon>
        <taxon>Pterygota</taxon>
        <taxon>Neoptera</taxon>
        <taxon>Polyneoptera</taxon>
        <taxon>Phasmatodea</taxon>
        <taxon>Timematodea</taxon>
        <taxon>Timematoidea</taxon>
        <taxon>Timematidae</taxon>
        <taxon>Timema</taxon>
    </lineage>
</organism>
<dbReference type="InterPro" id="IPR036514">
    <property type="entry name" value="SGNH_hydro_sf"/>
</dbReference>
<dbReference type="PANTHER" id="PTHR11852">
    <property type="entry name" value="PLATELET-ACTIVATING FACTOR ACETYLHYDROLASE"/>
    <property type="match status" value="1"/>
</dbReference>
<evidence type="ECO:0000313" key="2">
    <source>
        <dbReference type="Proteomes" id="UP001153148"/>
    </source>
</evidence>
<protein>
    <submittedName>
        <fullName evidence="1">Uncharacterized protein</fullName>
    </submittedName>
</protein>
<evidence type="ECO:0000313" key="1">
    <source>
        <dbReference type="EMBL" id="CAG2057339.1"/>
    </source>
</evidence>
<sequence>MNSLPVISEENINPAAIPKPVDDVQGDNRWWTQHNIFLQDSMLKEAEIIWIGDSIIANMALSQYWRDFIEPLHPLNFGIGGDQTQNVLWRIQQKELTHSKAKVSCGM</sequence>
<proteinExistence type="predicted"/>
<dbReference type="Proteomes" id="UP001153148">
    <property type="component" value="Unassembled WGS sequence"/>
</dbReference>
<reference evidence="1" key="1">
    <citation type="submission" date="2021-03" db="EMBL/GenBank/DDBJ databases">
        <authorList>
            <person name="Tran Van P."/>
        </authorList>
    </citation>
    <scope>NUCLEOTIDE SEQUENCE</scope>
</reference>
<dbReference type="EMBL" id="CAJPIN010005236">
    <property type="protein sequence ID" value="CAG2057339.1"/>
    <property type="molecule type" value="Genomic_DNA"/>
</dbReference>
<gene>
    <name evidence="1" type="ORF">TPAB3V08_LOCUS4318</name>
</gene>
<comment type="caution">
    <text evidence="1">The sequence shown here is derived from an EMBL/GenBank/DDBJ whole genome shotgun (WGS) entry which is preliminary data.</text>
</comment>
<feature type="non-terminal residue" evidence="1">
    <location>
        <position position="107"/>
    </location>
</feature>
<dbReference type="PANTHER" id="PTHR11852:SF0">
    <property type="entry name" value="PLATELET-ACTIVATING FACTOR ACETYLHYDROLASE IB SUBUNIT BETA HOMOLOG"/>
    <property type="match status" value="1"/>
</dbReference>
<keyword evidence="2" id="KW-1185">Reference proteome</keyword>